<sequence length="49" mass="5508">DHNDNKAPDNYDDSKAPHVYEAPSSHENHKGHYKVAPITSNFVLASLYI</sequence>
<keyword evidence="3" id="KW-1185">Reference proteome</keyword>
<dbReference type="EMBL" id="CAJVQB010061650">
    <property type="protein sequence ID" value="CAG8839948.1"/>
    <property type="molecule type" value="Genomic_DNA"/>
</dbReference>
<feature type="non-terminal residue" evidence="2">
    <location>
        <position position="1"/>
    </location>
</feature>
<organism evidence="2 3">
    <name type="scientific">Gigaspora margarita</name>
    <dbReference type="NCBI Taxonomy" id="4874"/>
    <lineage>
        <taxon>Eukaryota</taxon>
        <taxon>Fungi</taxon>
        <taxon>Fungi incertae sedis</taxon>
        <taxon>Mucoromycota</taxon>
        <taxon>Glomeromycotina</taxon>
        <taxon>Glomeromycetes</taxon>
        <taxon>Diversisporales</taxon>
        <taxon>Gigasporaceae</taxon>
        <taxon>Gigaspora</taxon>
    </lineage>
</organism>
<dbReference type="Proteomes" id="UP000789901">
    <property type="component" value="Unassembled WGS sequence"/>
</dbReference>
<feature type="region of interest" description="Disordered" evidence="1">
    <location>
        <begin position="1"/>
        <end position="32"/>
    </location>
</feature>
<gene>
    <name evidence="2" type="ORF">GMARGA_LOCUS34680</name>
</gene>
<evidence type="ECO:0000313" key="2">
    <source>
        <dbReference type="EMBL" id="CAG8839948.1"/>
    </source>
</evidence>
<evidence type="ECO:0000256" key="1">
    <source>
        <dbReference type="SAM" id="MobiDB-lite"/>
    </source>
</evidence>
<evidence type="ECO:0000313" key="3">
    <source>
        <dbReference type="Proteomes" id="UP000789901"/>
    </source>
</evidence>
<name>A0ABN7WU89_GIGMA</name>
<protein>
    <submittedName>
        <fullName evidence="2">41612_t:CDS:1</fullName>
    </submittedName>
</protein>
<feature type="compositionally biased region" description="Basic and acidic residues" evidence="1">
    <location>
        <begin position="1"/>
        <end position="30"/>
    </location>
</feature>
<comment type="caution">
    <text evidence="2">The sequence shown here is derived from an EMBL/GenBank/DDBJ whole genome shotgun (WGS) entry which is preliminary data.</text>
</comment>
<accession>A0ABN7WU89</accession>
<proteinExistence type="predicted"/>
<reference evidence="2 3" key="1">
    <citation type="submission" date="2021-06" db="EMBL/GenBank/DDBJ databases">
        <authorList>
            <person name="Kallberg Y."/>
            <person name="Tangrot J."/>
            <person name="Rosling A."/>
        </authorList>
    </citation>
    <scope>NUCLEOTIDE SEQUENCE [LARGE SCALE GENOMIC DNA]</scope>
    <source>
        <strain evidence="2 3">120-4 pot B 10/14</strain>
    </source>
</reference>